<keyword evidence="2" id="KW-0479">Metal-binding</keyword>
<name>A0A377GW14_9FUSO</name>
<dbReference type="GO" id="GO:0016779">
    <property type="term" value="F:nucleotidyltransferase activity"/>
    <property type="evidence" value="ECO:0007669"/>
    <property type="project" value="UniProtKB-KW"/>
</dbReference>
<gene>
    <name evidence="8" type="ORF">NCTC10723_00150</name>
</gene>
<dbReference type="Pfam" id="PF01966">
    <property type="entry name" value="HD"/>
    <property type="match status" value="1"/>
</dbReference>
<evidence type="ECO:0000256" key="1">
    <source>
        <dbReference type="ARBA" id="ARBA00012506"/>
    </source>
</evidence>
<dbReference type="Proteomes" id="UP000255328">
    <property type="component" value="Unassembled WGS sequence"/>
</dbReference>
<dbReference type="GO" id="GO:0008803">
    <property type="term" value="F:bis(5'-nucleosyl)-tetraphosphatase (symmetrical) activity"/>
    <property type="evidence" value="ECO:0007669"/>
    <property type="project" value="UniProtKB-EC"/>
</dbReference>
<comment type="catalytic activity">
    <reaction evidence="6">
        <text>P(1),P(4)-bis(5'-adenosyl) tetraphosphate + H2O = 2 ADP + 2 H(+)</text>
        <dbReference type="Rhea" id="RHEA:24252"/>
        <dbReference type="ChEBI" id="CHEBI:15377"/>
        <dbReference type="ChEBI" id="CHEBI:15378"/>
        <dbReference type="ChEBI" id="CHEBI:58141"/>
        <dbReference type="ChEBI" id="CHEBI:456216"/>
        <dbReference type="EC" id="3.6.1.41"/>
    </reaction>
</comment>
<keyword evidence="9" id="KW-1185">Reference proteome</keyword>
<dbReference type="InterPro" id="IPR051094">
    <property type="entry name" value="Diverse_Catalytic_Enzymes"/>
</dbReference>
<dbReference type="PROSITE" id="PS51831">
    <property type="entry name" value="HD"/>
    <property type="match status" value="1"/>
</dbReference>
<evidence type="ECO:0000313" key="8">
    <source>
        <dbReference type="EMBL" id="STO30721.1"/>
    </source>
</evidence>
<keyword evidence="3" id="KW-0547">Nucleotide-binding</keyword>
<proteinExistence type="predicted"/>
<dbReference type="EMBL" id="UGGU01000003">
    <property type="protein sequence ID" value="STO30721.1"/>
    <property type="molecule type" value="Genomic_DNA"/>
</dbReference>
<dbReference type="CDD" id="cd00077">
    <property type="entry name" value="HDc"/>
    <property type="match status" value="1"/>
</dbReference>
<dbReference type="EC" id="3.6.1.41" evidence="1"/>
<reference evidence="8 9" key="1">
    <citation type="submission" date="2018-06" db="EMBL/GenBank/DDBJ databases">
        <authorList>
            <consortium name="Pathogen Informatics"/>
            <person name="Doyle S."/>
        </authorList>
    </citation>
    <scope>NUCLEOTIDE SEQUENCE [LARGE SCALE GENOMIC DNA]</scope>
    <source>
        <strain evidence="8 9">NCTC10723</strain>
    </source>
</reference>
<protein>
    <recommendedName>
        <fullName evidence="1">bis(5'-nucleosyl)-tetraphosphatase (symmetrical)</fullName>
        <ecNumber evidence="1">3.6.1.41</ecNumber>
    </recommendedName>
</protein>
<dbReference type="NCBIfam" id="TIGR00488">
    <property type="entry name" value="bis(5'-nucleosyl)-tetraphosphatase (symmetrical) YqeK"/>
    <property type="match status" value="1"/>
</dbReference>
<dbReference type="InterPro" id="IPR006674">
    <property type="entry name" value="HD_domain"/>
</dbReference>
<dbReference type="SUPFAM" id="SSF109604">
    <property type="entry name" value="HD-domain/PDEase-like"/>
    <property type="match status" value="1"/>
</dbReference>
<dbReference type="PANTHER" id="PTHR35795:SF1">
    <property type="entry name" value="BIS(5'-NUCLEOSYL)-TETRAPHOSPHATASE, SYMMETRICAL"/>
    <property type="match status" value="1"/>
</dbReference>
<dbReference type="GO" id="GO:0046872">
    <property type="term" value="F:metal ion binding"/>
    <property type="evidence" value="ECO:0007669"/>
    <property type="project" value="UniProtKB-KW"/>
</dbReference>
<dbReference type="SMART" id="SM00471">
    <property type="entry name" value="HDc"/>
    <property type="match status" value="1"/>
</dbReference>
<evidence type="ECO:0000256" key="6">
    <source>
        <dbReference type="ARBA" id="ARBA00049417"/>
    </source>
</evidence>
<organism evidence="8 9">
    <name type="scientific">Fusobacterium necrogenes</name>
    <dbReference type="NCBI Taxonomy" id="858"/>
    <lineage>
        <taxon>Bacteria</taxon>
        <taxon>Fusobacteriati</taxon>
        <taxon>Fusobacteriota</taxon>
        <taxon>Fusobacteriia</taxon>
        <taxon>Fusobacteriales</taxon>
        <taxon>Fusobacteriaceae</taxon>
        <taxon>Fusobacterium</taxon>
    </lineage>
</organism>
<evidence type="ECO:0000313" key="9">
    <source>
        <dbReference type="Proteomes" id="UP000255328"/>
    </source>
</evidence>
<keyword evidence="5" id="KW-0408">Iron</keyword>
<feature type="domain" description="HD" evidence="7">
    <location>
        <begin position="17"/>
        <end position="133"/>
    </location>
</feature>
<dbReference type="GO" id="GO:0000166">
    <property type="term" value="F:nucleotide binding"/>
    <property type="evidence" value="ECO:0007669"/>
    <property type="project" value="UniProtKB-KW"/>
</dbReference>
<dbReference type="Gene3D" id="1.10.3210.10">
    <property type="entry name" value="Hypothetical protein af1432"/>
    <property type="match status" value="1"/>
</dbReference>
<evidence type="ECO:0000256" key="5">
    <source>
        <dbReference type="ARBA" id="ARBA00023004"/>
    </source>
</evidence>
<dbReference type="NCBIfam" id="TIGR00277">
    <property type="entry name" value="HDIG"/>
    <property type="match status" value="1"/>
</dbReference>
<dbReference type="RefSeq" id="WP_115268397.1">
    <property type="nucleotide sequence ID" value="NZ_UGGU01000003.1"/>
</dbReference>
<sequence>MLENLREIVKNKVTEKRYVHTLGVEEKAVELAKKYDVDEEKARIAAILHDIAKSVEVGKLEEVCRKYFSNELTEEDIKITEILHGFVGYIIVKEELKIEDEEILEAIKYHTIGKKGLSKLGRIIYIADAIEKNRVYPNVHKIREIVDRNLDDGIIYEIDKKIEYLESIGGKIHKNTLEMGEWLKNFRR</sequence>
<dbReference type="OrthoDB" id="5295945at2"/>
<dbReference type="PANTHER" id="PTHR35795">
    <property type="entry name" value="SLR1885 PROTEIN"/>
    <property type="match status" value="1"/>
</dbReference>
<keyword evidence="8" id="KW-0808">Transferase</keyword>
<keyword evidence="8" id="KW-0548">Nucleotidyltransferase</keyword>
<evidence type="ECO:0000256" key="2">
    <source>
        <dbReference type="ARBA" id="ARBA00022723"/>
    </source>
</evidence>
<dbReference type="InterPro" id="IPR005249">
    <property type="entry name" value="YqeK"/>
</dbReference>
<evidence type="ECO:0000256" key="4">
    <source>
        <dbReference type="ARBA" id="ARBA00022801"/>
    </source>
</evidence>
<evidence type="ECO:0000256" key="3">
    <source>
        <dbReference type="ARBA" id="ARBA00022741"/>
    </source>
</evidence>
<accession>A0A377GW14</accession>
<evidence type="ECO:0000259" key="7">
    <source>
        <dbReference type="PROSITE" id="PS51831"/>
    </source>
</evidence>
<dbReference type="InterPro" id="IPR006675">
    <property type="entry name" value="HDIG_dom"/>
</dbReference>
<dbReference type="AlphaFoldDB" id="A0A377GW14"/>
<dbReference type="InterPro" id="IPR003607">
    <property type="entry name" value="HD/PDEase_dom"/>
</dbReference>
<keyword evidence="4" id="KW-0378">Hydrolase</keyword>